<evidence type="ECO:0000313" key="5">
    <source>
        <dbReference type="EMBL" id="PGH17040.1"/>
    </source>
</evidence>
<dbReference type="InterPro" id="IPR016169">
    <property type="entry name" value="FAD-bd_PCMH_sub2"/>
</dbReference>
<comment type="similarity">
    <text evidence="1">Belongs to the oxygen-dependent FAD-linked oxidoreductase family.</text>
</comment>
<proteinExistence type="inferred from homology"/>
<dbReference type="Pfam" id="PF08031">
    <property type="entry name" value="BBE"/>
    <property type="match status" value="1"/>
</dbReference>
<reference evidence="5 6" key="1">
    <citation type="submission" date="2017-10" db="EMBL/GenBank/DDBJ databases">
        <title>Comparative genomics in systemic dimorphic fungi from Ajellomycetaceae.</title>
        <authorList>
            <person name="Munoz J.F."/>
            <person name="Mcewen J.G."/>
            <person name="Clay O.K."/>
            <person name="Cuomo C.A."/>
        </authorList>
    </citation>
    <scope>NUCLEOTIDE SEQUENCE [LARGE SCALE GENOMIC DNA]</scope>
    <source>
        <strain evidence="5 6">UAMH5409</strain>
    </source>
</reference>
<comment type="caution">
    <text evidence="5">The sequence shown here is derived from an EMBL/GenBank/DDBJ whole genome shotgun (WGS) entry which is preliminary data.</text>
</comment>
<dbReference type="Gene3D" id="3.30.465.10">
    <property type="match status" value="2"/>
</dbReference>
<gene>
    <name evidence="5" type="ORF">AJ79_01424</name>
</gene>
<evidence type="ECO:0000256" key="3">
    <source>
        <dbReference type="SAM" id="SignalP"/>
    </source>
</evidence>
<dbReference type="STRING" id="1447875.A0A2B7Y757"/>
<dbReference type="SUPFAM" id="SSF56176">
    <property type="entry name" value="FAD-binding/transporter-associated domain-like"/>
    <property type="match status" value="1"/>
</dbReference>
<dbReference type="InterPro" id="IPR016166">
    <property type="entry name" value="FAD-bd_PCMH"/>
</dbReference>
<dbReference type="Pfam" id="PF01565">
    <property type="entry name" value="FAD_binding_4"/>
    <property type="match status" value="1"/>
</dbReference>
<keyword evidence="6" id="KW-1185">Reference proteome</keyword>
<dbReference type="OrthoDB" id="9983560at2759"/>
<dbReference type="EMBL" id="PDNB01000013">
    <property type="protein sequence ID" value="PGH17040.1"/>
    <property type="molecule type" value="Genomic_DNA"/>
</dbReference>
<feature type="domain" description="FAD-binding PCMH-type" evidence="4">
    <location>
        <begin position="157"/>
        <end position="338"/>
    </location>
</feature>
<dbReference type="PROSITE" id="PS51387">
    <property type="entry name" value="FAD_PCMH"/>
    <property type="match status" value="1"/>
</dbReference>
<evidence type="ECO:0000313" key="6">
    <source>
        <dbReference type="Proteomes" id="UP000223968"/>
    </source>
</evidence>
<sequence>MAPYAALWGGILAALLALPVATTSPRTLPLSESEKIQLIQDQLSNLPISVSKLSPLPVGSKRHGGRCKVYPGDADWPSNESWAELNDNTDGRLLKPRPQAAVCYEGPEYNAEACAEMSADWTNSYMHLDGPIEMLSPVYQGLTCVPPSIYDSGNCTQGGFPMYVVNATSPRHVQAGVNFARNTGIRLVVKNTGHDFLGKSGGASSLSIWTHYFKDISYIPEYVDEVGGYLGPAFKCGSGVQAFEIYKAASKKGRVVVGGEGETVGVMGGYIQGGGHSPLSSMYGTGADNVLAFEVVTPDGQFVTANFTHNSDLFWALRGGGGSTFGVATSVTVKAFLDFPTTVSRFTFSTADVTNETFWAGVRTYFDYFITNADAGTYSYFRILPSDPEAGQVTFRMVPFLAPNKTLEETHAILDPWFARLNDLGIVFDPHIKHYDSFYPAWDESFPLEAVQQVNVSSGSRLFPRANFADEGLLNKTFDEIRKSVETNHVVLAFNMKMISPDNRDNAVNPAWRQNVLFAIQSVRWSLNATVEEIWETRRGFTFGDMQRWRDISPGAGSYLAEADRLEPNFQQAFFGDKYPRLLEIKKKYDPEDVFWVATGVGSEGWQVESVDTLPNENGRLCRVEEGI</sequence>
<feature type="chain" id="PRO_5012270624" description="FAD-binding PCMH-type domain-containing protein" evidence="3">
    <location>
        <begin position="24"/>
        <end position="628"/>
    </location>
</feature>
<dbReference type="InterPro" id="IPR050432">
    <property type="entry name" value="FAD-linked_Oxidoreductases_BP"/>
</dbReference>
<evidence type="ECO:0000259" key="4">
    <source>
        <dbReference type="PROSITE" id="PS51387"/>
    </source>
</evidence>
<keyword evidence="2" id="KW-0560">Oxidoreductase</keyword>
<accession>A0A2B7Y757</accession>
<keyword evidence="3" id="KW-0732">Signal</keyword>
<organism evidence="5 6">
    <name type="scientific">Helicocarpus griseus UAMH5409</name>
    <dbReference type="NCBI Taxonomy" id="1447875"/>
    <lineage>
        <taxon>Eukaryota</taxon>
        <taxon>Fungi</taxon>
        <taxon>Dikarya</taxon>
        <taxon>Ascomycota</taxon>
        <taxon>Pezizomycotina</taxon>
        <taxon>Eurotiomycetes</taxon>
        <taxon>Eurotiomycetidae</taxon>
        <taxon>Onygenales</taxon>
        <taxon>Ajellomycetaceae</taxon>
        <taxon>Helicocarpus</taxon>
    </lineage>
</organism>
<dbReference type="PANTHER" id="PTHR13878:SF91">
    <property type="entry name" value="FAD BINDING DOMAIN PROTEIN (AFU_ORTHOLOGUE AFUA_6G12070)-RELATED"/>
    <property type="match status" value="1"/>
</dbReference>
<protein>
    <recommendedName>
        <fullName evidence="4">FAD-binding PCMH-type domain-containing protein</fullName>
    </recommendedName>
</protein>
<dbReference type="GO" id="GO:0071949">
    <property type="term" value="F:FAD binding"/>
    <property type="evidence" value="ECO:0007669"/>
    <property type="project" value="InterPro"/>
</dbReference>
<dbReference type="InterPro" id="IPR012951">
    <property type="entry name" value="BBE"/>
</dbReference>
<name>A0A2B7Y757_9EURO</name>
<dbReference type="AlphaFoldDB" id="A0A2B7Y757"/>
<dbReference type="InterPro" id="IPR006094">
    <property type="entry name" value="Oxid_FAD_bind_N"/>
</dbReference>
<evidence type="ECO:0000256" key="2">
    <source>
        <dbReference type="ARBA" id="ARBA00023002"/>
    </source>
</evidence>
<dbReference type="InterPro" id="IPR036318">
    <property type="entry name" value="FAD-bd_PCMH-like_sf"/>
</dbReference>
<dbReference type="GO" id="GO:0016491">
    <property type="term" value="F:oxidoreductase activity"/>
    <property type="evidence" value="ECO:0007669"/>
    <property type="project" value="UniProtKB-KW"/>
</dbReference>
<dbReference type="PANTHER" id="PTHR13878">
    <property type="entry name" value="GULONOLACTONE OXIDASE"/>
    <property type="match status" value="1"/>
</dbReference>
<feature type="signal peptide" evidence="3">
    <location>
        <begin position="1"/>
        <end position="23"/>
    </location>
</feature>
<dbReference type="Proteomes" id="UP000223968">
    <property type="component" value="Unassembled WGS sequence"/>
</dbReference>
<evidence type="ECO:0000256" key="1">
    <source>
        <dbReference type="ARBA" id="ARBA00005466"/>
    </source>
</evidence>